<dbReference type="EMBL" id="CH445326">
    <property type="protein sequence ID" value="EAT90824.1"/>
    <property type="molecule type" value="Genomic_DNA"/>
</dbReference>
<gene>
    <name evidence="1" type="ORF">SNOG_01175</name>
</gene>
<dbReference type="GeneID" id="5968674"/>
<dbReference type="Proteomes" id="UP000001055">
    <property type="component" value="Unassembled WGS sequence"/>
</dbReference>
<proteinExistence type="predicted"/>
<organism evidence="1 2">
    <name type="scientific">Phaeosphaeria nodorum (strain SN15 / ATCC MYA-4574 / FGSC 10173)</name>
    <name type="common">Glume blotch fungus</name>
    <name type="synonym">Parastagonospora nodorum</name>
    <dbReference type="NCBI Taxonomy" id="321614"/>
    <lineage>
        <taxon>Eukaryota</taxon>
        <taxon>Fungi</taxon>
        <taxon>Dikarya</taxon>
        <taxon>Ascomycota</taxon>
        <taxon>Pezizomycotina</taxon>
        <taxon>Dothideomycetes</taxon>
        <taxon>Pleosporomycetidae</taxon>
        <taxon>Pleosporales</taxon>
        <taxon>Pleosporineae</taxon>
        <taxon>Phaeosphaeriaceae</taxon>
        <taxon>Parastagonospora</taxon>
    </lineage>
</organism>
<evidence type="ECO:0000313" key="2">
    <source>
        <dbReference type="Proteomes" id="UP000001055"/>
    </source>
</evidence>
<evidence type="ECO:0000313" key="1">
    <source>
        <dbReference type="EMBL" id="EAT90824.1"/>
    </source>
</evidence>
<dbReference type="InParanoid" id="Q0V489"/>
<dbReference type="RefSeq" id="XP_001791829.1">
    <property type="nucleotide sequence ID" value="XM_001791777.1"/>
</dbReference>
<name>Q0V489_PHANO</name>
<protein>
    <submittedName>
        <fullName evidence="1">Uncharacterized protein</fullName>
    </submittedName>
</protein>
<dbReference type="AlphaFoldDB" id="Q0V489"/>
<reference evidence="2" key="1">
    <citation type="journal article" date="2007" name="Plant Cell">
        <title>Dothideomycete-plant interactions illuminated by genome sequencing and EST analysis of the wheat pathogen Stagonospora nodorum.</title>
        <authorList>
            <person name="Hane J.K."/>
            <person name="Lowe R.G."/>
            <person name="Solomon P.S."/>
            <person name="Tan K.C."/>
            <person name="Schoch C.L."/>
            <person name="Spatafora J.W."/>
            <person name="Crous P.W."/>
            <person name="Kodira C."/>
            <person name="Birren B.W."/>
            <person name="Galagan J.E."/>
            <person name="Torriani S.F."/>
            <person name="McDonald B.A."/>
            <person name="Oliver R.P."/>
        </authorList>
    </citation>
    <scope>NUCLEOTIDE SEQUENCE [LARGE SCALE GENOMIC DNA]</scope>
    <source>
        <strain evidence="2">SN15 / ATCC MYA-4574 / FGSC 10173</strain>
    </source>
</reference>
<sequence length="230" mass="24717">MIKKASVFPAVQDYGRCTCKGTAPRLRARVLAAGTTPVTVIGTAHNRTEWTTAGPCALNFADGLRSVRGMQHKSANPVSGMLLASTANSHSGTNGVALWSGVRQWGAELSSSVPTINGCAVASSEAASHQRVAEAVECVTIPAALRRSAIRGLRRPMHMLVMMLYDCVAHYYFHPPIAGPAALVEEGFLPDLPTPFIVAMRIRRGNEDVSWGRGGLQMQIERRQAGKPLW</sequence>
<accession>Q0V489</accession>
<dbReference type="KEGG" id="pno:SNOG_01175"/>